<dbReference type="EMBL" id="JAVMIP010000024">
    <property type="protein sequence ID" value="MDS3862218.1"/>
    <property type="molecule type" value="Genomic_DNA"/>
</dbReference>
<comment type="similarity">
    <text evidence="1 7">Belongs to the bacterial ribosomal protein bL9 family.</text>
</comment>
<keyword evidence="3 7" id="KW-0694">RNA-binding</keyword>
<keyword evidence="5 7" id="KW-0687">Ribonucleoprotein</keyword>
<evidence type="ECO:0000256" key="2">
    <source>
        <dbReference type="ARBA" id="ARBA00022730"/>
    </source>
</evidence>
<evidence type="ECO:0000256" key="6">
    <source>
        <dbReference type="ARBA" id="ARBA00035292"/>
    </source>
</evidence>
<dbReference type="GO" id="GO:0019843">
    <property type="term" value="F:rRNA binding"/>
    <property type="evidence" value="ECO:0007669"/>
    <property type="project" value="UniProtKB-UniRule"/>
</dbReference>
<reference evidence="10" key="1">
    <citation type="submission" date="2023-07" db="EMBL/GenBank/DDBJ databases">
        <authorList>
            <person name="Luz R."/>
            <person name="Cordeiro R."/>
            <person name="Fonseca A."/>
            <person name="Goncalves V."/>
        </authorList>
    </citation>
    <scope>NUCLEOTIDE SEQUENCE [LARGE SCALE GENOMIC DNA]</scope>
    <source>
        <strain evidence="10">BACA0444</strain>
    </source>
</reference>
<dbReference type="InterPro" id="IPR036935">
    <property type="entry name" value="Ribosomal_bL9_N_sf"/>
</dbReference>
<comment type="caution">
    <text evidence="9">The sequence shown here is derived from an EMBL/GenBank/DDBJ whole genome shotgun (WGS) entry which is preliminary data.</text>
</comment>
<name>A0AAE4FTU0_9CYAN</name>
<dbReference type="GO" id="GO:0006412">
    <property type="term" value="P:translation"/>
    <property type="evidence" value="ECO:0007669"/>
    <property type="project" value="UniProtKB-UniRule"/>
</dbReference>
<evidence type="ECO:0000256" key="3">
    <source>
        <dbReference type="ARBA" id="ARBA00022884"/>
    </source>
</evidence>
<protein>
    <recommendedName>
        <fullName evidence="6 7">Large ribosomal subunit protein bL9</fullName>
    </recommendedName>
</protein>
<dbReference type="Pfam" id="PF01281">
    <property type="entry name" value="Ribosomal_L9_N"/>
    <property type="match status" value="1"/>
</dbReference>
<dbReference type="PROSITE" id="PS00651">
    <property type="entry name" value="RIBOSOMAL_L9"/>
    <property type="match status" value="1"/>
</dbReference>
<evidence type="ECO:0000313" key="9">
    <source>
        <dbReference type="EMBL" id="MDS3862218.1"/>
    </source>
</evidence>
<sequence length="152" mass="16635">MAKRMQLVLNENIYKLGKVGSIVEVAPGYARNYLLPRGLAQPATPGALKQVARLQEQERQRFAELKLVAVQQKATLETIGTFSIAMPAGEKDALFGSVTHQDVAAAIQAIAQETVDRREITMPEIRKLGSYTAEIKLHPEVTATITVLVVPE</sequence>
<dbReference type="NCBIfam" id="TIGR00158">
    <property type="entry name" value="L9"/>
    <property type="match status" value="1"/>
</dbReference>
<dbReference type="SUPFAM" id="SSF55658">
    <property type="entry name" value="L9 N-domain-like"/>
    <property type="match status" value="1"/>
</dbReference>
<feature type="domain" description="Ribosomal protein L9" evidence="8">
    <location>
        <begin position="17"/>
        <end position="44"/>
    </location>
</feature>
<dbReference type="GO" id="GO:0003735">
    <property type="term" value="F:structural constituent of ribosome"/>
    <property type="evidence" value="ECO:0007669"/>
    <property type="project" value="InterPro"/>
</dbReference>
<keyword evidence="2 7" id="KW-0699">rRNA-binding</keyword>
<dbReference type="PANTHER" id="PTHR21368">
    <property type="entry name" value="50S RIBOSOMAL PROTEIN L9"/>
    <property type="match status" value="1"/>
</dbReference>
<dbReference type="GO" id="GO:0005840">
    <property type="term" value="C:ribosome"/>
    <property type="evidence" value="ECO:0007669"/>
    <property type="project" value="UniProtKB-KW"/>
</dbReference>
<comment type="function">
    <text evidence="7">Binds to the 23S rRNA.</text>
</comment>
<dbReference type="Proteomes" id="UP001268256">
    <property type="component" value="Unassembled WGS sequence"/>
</dbReference>
<accession>A0AAE4FTU0</accession>
<evidence type="ECO:0000256" key="1">
    <source>
        <dbReference type="ARBA" id="ARBA00010605"/>
    </source>
</evidence>
<dbReference type="InterPro" id="IPR020070">
    <property type="entry name" value="Ribosomal_bL9_N"/>
</dbReference>
<dbReference type="Gene3D" id="3.10.430.100">
    <property type="entry name" value="Ribosomal protein L9, C-terminal domain"/>
    <property type="match status" value="1"/>
</dbReference>
<evidence type="ECO:0000313" key="10">
    <source>
        <dbReference type="Proteomes" id="UP001268256"/>
    </source>
</evidence>
<dbReference type="AlphaFoldDB" id="A0AAE4FTU0"/>
<dbReference type="HAMAP" id="MF_00503">
    <property type="entry name" value="Ribosomal_bL9"/>
    <property type="match status" value="1"/>
</dbReference>
<evidence type="ECO:0000256" key="7">
    <source>
        <dbReference type="HAMAP-Rule" id="MF_00503"/>
    </source>
</evidence>
<dbReference type="RefSeq" id="WP_322879428.1">
    <property type="nucleotide sequence ID" value="NZ_JAVMIP010000024.1"/>
</dbReference>
<dbReference type="InterPro" id="IPR009027">
    <property type="entry name" value="Ribosomal_bL9/RNase_H1_N"/>
</dbReference>
<evidence type="ECO:0000256" key="5">
    <source>
        <dbReference type="ARBA" id="ARBA00023274"/>
    </source>
</evidence>
<dbReference type="InterPro" id="IPR020069">
    <property type="entry name" value="Ribosomal_bL9_C"/>
</dbReference>
<dbReference type="InterPro" id="IPR020594">
    <property type="entry name" value="Ribosomal_bL9_bac/chp"/>
</dbReference>
<keyword evidence="10" id="KW-1185">Reference proteome</keyword>
<dbReference type="GO" id="GO:1990904">
    <property type="term" value="C:ribonucleoprotein complex"/>
    <property type="evidence" value="ECO:0007669"/>
    <property type="project" value="UniProtKB-KW"/>
</dbReference>
<proteinExistence type="inferred from homology"/>
<dbReference type="InterPro" id="IPR036791">
    <property type="entry name" value="Ribosomal_bL9_C_sf"/>
</dbReference>
<dbReference type="Pfam" id="PF03948">
    <property type="entry name" value="Ribosomal_L9_C"/>
    <property type="match status" value="1"/>
</dbReference>
<keyword evidence="4 7" id="KW-0689">Ribosomal protein</keyword>
<dbReference type="SUPFAM" id="SSF55653">
    <property type="entry name" value="Ribosomal protein L9 C-domain"/>
    <property type="match status" value="1"/>
</dbReference>
<dbReference type="Gene3D" id="3.40.5.10">
    <property type="entry name" value="Ribosomal protein L9, N-terminal domain"/>
    <property type="match status" value="1"/>
</dbReference>
<organism evidence="9 10">
    <name type="scientific">Pseudocalidococcus azoricus BACA0444</name>
    <dbReference type="NCBI Taxonomy" id="2918990"/>
    <lineage>
        <taxon>Bacteria</taxon>
        <taxon>Bacillati</taxon>
        <taxon>Cyanobacteriota</taxon>
        <taxon>Cyanophyceae</taxon>
        <taxon>Acaryochloridales</taxon>
        <taxon>Thermosynechococcaceae</taxon>
        <taxon>Pseudocalidococcus</taxon>
        <taxon>Pseudocalidococcus azoricus</taxon>
    </lineage>
</organism>
<gene>
    <name evidence="7 9" type="primary">rplI</name>
    <name evidence="7" type="synonym">rpl9</name>
    <name evidence="9" type="ORF">RIF25_15560</name>
</gene>
<evidence type="ECO:0000259" key="8">
    <source>
        <dbReference type="PROSITE" id="PS00651"/>
    </source>
</evidence>
<dbReference type="InterPro" id="IPR000244">
    <property type="entry name" value="Ribosomal_bL9"/>
</dbReference>
<evidence type="ECO:0000256" key="4">
    <source>
        <dbReference type="ARBA" id="ARBA00022980"/>
    </source>
</evidence>